<evidence type="ECO:0008006" key="4">
    <source>
        <dbReference type="Google" id="ProtNLM"/>
    </source>
</evidence>
<dbReference type="Gene3D" id="3.40.50.300">
    <property type="entry name" value="P-loop containing nucleotide triphosphate hydrolases"/>
    <property type="match status" value="1"/>
</dbReference>
<sequence>MINSFCSLAVASGYKFGISSSSKTLKGMGGLENADKSSEAPLRNPRRKRKQRPPNKPKNAKKRKPNAAHNHNAHNPTNGSENNASEALPLEPFSFFLDEFQTANGVQVSSLEFESMKDRCILGPPESSVQDDKTLAKHIKEVFGSSWKEVLCKGELLEGRTEPGSPAVLIISTSALRSIELLKGFRSLTQECHAVKLFSKHMKIEEQVQLLKNRVNIASGTPSRIKKLIDLEALGLSRLAVIVLDIQPDVKGYSLFSLPQVRDEFWDLYKSYLHPRVVDGELQICLFGPLQPSGKRRKKEVASPGE</sequence>
<dbReference type="EMBL" id="OZ021740">
    <property type="protein sequence ID" value="CAK9324994.1"/>
    <property type="molecule type" value="Genomic_DNA"/>
</dbReference>
<dbReference type="InterPro" id="IPR027417">
    <property type="entry name" value="P-loop_NTPase"/>
</dbReference>
<feature type="region of interest" description="Disordered" evidence="1">
    <location>
        <begin position="25"/>
        <end position="85"/>
    </location>
</feature>
<protein>
    <recommendedName>
        <fullName evidence="4">Protein CMSS1</fullName>
    </recommendedName>
</protein>
<keyword evidence="3" id="KW-1185">Reference proteome</keyword>
<name>A0ABP0YWS3_9ROSI</name>
<organism evidence="2 3">
    <name type="scientific">Citrullus colocynthis</name>
    <name type="common">colocynth</name>
    <dbReference type="NCBI Taxonomy" id="252529"/>
    <lineage>
        <taxon>Eukaryota</taxon>
        <taxon>Viridiplantae</taxon>
        <taxon>Streptophyta</taxon>
        <taxon>Embryophyta</taxon>
        <taxon>Tracheophyta</taxon>
        <taxon>Spermatophyta</taxon>
        <taxon>Magnoliopsida</taxon>
        <taxon>eudicotyledons</taxon>
        <taxon>Gunneridae</taxon>
        <taxon>Pentapetalae</taxon>
        <taxon>rosids</taxon>
        <taxon>fabids</taxon>
        <taxon>Cucurbitales</taxon>
        <taxon>Cucurbitaceae</taxon>
        <taxon>Benincaseae</taxon>
        <taxon>Citrullus</taxon>
    </lineage>
</organism>
<proteinExistence type="predicted"/>
<dbReference type="InterPro" id="IPR032704">
    <property type="entry name" value="Cms1"/>
</dbReference>
<dbReference type="Pfam" id="PF14617">
    <property type="entry name" value="CMS1"/>
    <property type="match status" value="1"/>
</dbReference>
<reference evidence="2 3" key="1">
    <citation type="submission" date="2024-03" db="EMBL/GenBank/DDBJ databases">
        <authorList>
            <person name="Gkanogiannis A."/>
            <person name="Becerra Lopez-Lavalle L."/>
        </authorList>
    </citation>
    <scope>NUCLEOTIDE SEQUENCE [LARGE SCALE GENOMIC DNA]</scope>
</reference>
<evidence type="ECO:0000313" key="2">
    <source>
        <dbReference type="EMBL" id="CAK9324994.1"/>
    </source>
</evidence>
<evidence type="ECO:0000256" key="1">
    <source>
        <dbReference type="SAM" id="MobiDB-lite"/>
    </source>
</evidence>
<dbReference type="PANTHER" id="PTHR24030:SF0">
    <property type="entry name" value="PROTEIN CMSS1"/>
    <property type="match status" value="1"/>
</dbReference>
<dbReference type="PANTHER" id="PTHR24030">
    <property type="entry name" value="PROTEIN CMSS1"/>
    <property type="match status" value="1"/>
</dbReference>
<feature type="compositionally biased region" description="Low complexity" evidence="1">
    <location>
        <begin position="67"/>
        <end position="76"/>
    </location>
</feature>
<evidence type="ECO:0000313" key="3">
    <source>
        <dbReference type="Proteomes" id="UP001642487"/>
    </source>
</evidence>
<dbReference type="Proteomes" id="UP001642487">
    <property type="component" value="Chromosome 6"/>
</dbReference>
<gene>
    <name evidence="2" type="ORF">CITCOLO1_LOCUS17246</name>
</gene>
<feature type="compositionally biased region" description="Basic residues" evidence="1">
    <location>
        <begin position="44"/>
        <end position="66"/>
    </location>
</feature>
<accession>A0ABP0YWS3</accession>